<sequence>MAIVIGLVLHASHRAVFADAARTLAGVSIAWVTYEQESEVRPGVEELLARGHLDGLMLGPVPYAKCHDVLPADLSVTVIRSAGMDLALAFCGALARGWSPTPVSIDTFDQETVDEVVRALDFEAGAVACLPYDPAQTVEEIVGFHREFLDRTGGSYVISLRTAVATRLSGAVPVISGLPGPATIRAQLHELALRIQSKRATALRFAAGVFLVVDRDLSHDVERSRVGLMNLLLNTPEFADAWIENRDRRGVVVFAHQALFEDLTRNWVSLPALAQAHETLGIRVAAGFGVGGSARTSVQLAERAAARAEHEDRPSAYLIDDSGVIIGPMGPGGSPLTFTYREHGVSLEDLSRGAGLSPATLSRLAALENGLKGRPISPSDLARSLGITEPSGRRLIRKLSESGLVRAEGSAQVHRKGRPTRLYRLAIGDAIQSAETADG</sequence>
<comment type="caution">
    <text evidence="1">The sequence shown here is derived from an EMBL/GenBank/DDBJ whole genome shotgun (WGS) entry which is preliminary data.</text>
</comment>
<proteinExistence type="predicted"/>
<evidence type="ECO:0008006" key="3">
    <source>
        <dbReference type="Google" id="ProtNLM"/>
    </source>
</evidence>
<dbReference type="GO" id="GO:0003700">
    <property type="term" value="F:DNA-binding transcription factor activity"/>
    <property type="evidence" value="ECO:0007669"/>
    <property type="project" value="InterPro"/>
</dbReference>
<accession>A0A8J3YK73</accession>
<dbReference type="Proteomes" id="UP000619260">
    <property type="component" value="Unassembled WGS sequence"/>
</dbReference>
<dbReference type="EMBL" id="BOPF01000007">
    <property type="protein sequence ID" value="GIJ45353.1"/>
    <property type="molecule type" value="Genomic_DNA"/>
</dbReference>
<dbReference type="CDD" id="cd00090">
    <property type="entry name" value="HTH_ARSR"/>
    <property type="match status" value="1"/>
</dbReference>
<dbReference type="AlphaFoldDB" id="A0A8J3YK73"/>
<protein>
    <recommendedName>
        <fullName evidence="3">MarR family transcriptional regulator</fullName>
    </recommendedName>
</protein>
<dbReference type="Gene3D" id="1.10.10.10">
    <property type="entry name" value="Winged helix-like DNA-binding domain superfamily/Winged helix DNA-binding domain"/>
    <property type="match status" value="1"/>
</dbReference>
<reference evidence="1" key="1">
    <citation type="submission" date="2021-01" db="EMBL/GenBank/DDBJ databases">
        <title>Whole genome shotgun sequence of Virgisporangium aliadipatigenens NBRC 105644.</title>
        <authorList>
            <person name="Komaki H."/>
            <person name="Tamura T."/>
        </authorList>
    </citation>
    <scope>NUCLEOTIDE SEQUENCE</scope>
    <source>
        <strain evidence="1">NBRC 105644</strain>
    </source>
</reference>
<dbReference type="SUPFAM" id="SSF46785">
    <property type="entry name" value="Winged helix' DNA-binding domain"/>
    <property type="match status" value="1"/>
</dbReference>
<dbReference type="InterPro" id="IPR011991">
    <property type="entry name" value="ArsR-like_HTH"/>
</dbReference>
<dbReference type="RefSeq" id="WP_239152708.1">
    <property type="nucleotide sequence ID" value="NZ_BOPF01000007.1"/>
</dbReference>
<organism evidence="1 2">
    <name type="scientific">Virgisporangium aliadipatigenens</name>
    <dbReference type="NCBI Taxonomy" id="741659"/>
    <lineage>
        <taxon>Bacteria</taxon>
        <taxon>Bacillati</taxon>
        <taxon>Actinomycetota</taxon>
        <taxon>Actinomycetes</taxon>
        <taxon>Micromonosporales</taxon>
        <taxon>Micromonosporaceae</taxon>
        <taxon>Virgisporangium</taxon>
    </lineage>
</organism>
<keyword evidence="2" id="KW-1185">Reference proteome</keyword>
<gene>
    <name evidence="1" type="ORF">Val02_22390</name>
</gene>
<evidence type="ECO:0000313" key="2">
    <source>
        <dbReference type="Proteomes" id="UP000619260"/>
    </source>
</evidence>
<dbReference type="InterPro" id="IPR036388">
    <property type="entry name" value="WH-like_DNA-bd_sf"/>
</dbReference>
<dbReference type="InterPro" id="IPR001387">
    <property type="entry name" value="Cro/C1-type_HTH"/>
</dbReference>
<dbReference type="CDD" id="cd00093">
    <property type="entry name" value="HTH_XRE"/>
    <property type="match status" value="1"/>
</dbReference>
<evidence type="ECO:0000313" key="1">
    <source>
        <dbReference type="EMBL" id="GIJ45353.1"/>
    </source>
</evidence>
<dbReference type="InterPro" id="IPR036390">
    <property type="entry name" value="WH_DNA-bd_sf"/>
</dbReference>
<name>A0A8J3YK73_9ACTN</name>